<dbReference type="Proteomes" id="UP000830835">
    <property type="component" value="Unassembled WGS sequence"/>
</dbReference>
<evidence type="ECO:0000256" key="1">
    <source>
        <dbReference type="SAM" id="MobiDB-lite"/>
    </source>
</evidence>
<reference evidence="2" key="1">
    <citation type="submission" date="2021-02" db="EMBL/GenBank/DDBJ databases">
        <title>The CRISPR/cas machinery reduction and long-range gene transfer in the hot spring cyanobacterium Synechococcus.</title>
        <authorList>
            <person name="Dvorak P."/>
            <person name="Jahodarova E."/>
            <person name="Hasler P."/>
            <person name="Poulickova A."/>
        </authorList>
    </citation>
    <scope>NUCLEOTIDE SEQUENCE</scope>
    <source>
        <strain evidence="2">Rupite</strain>
    </source>
</reference>
<protein>
    <recommendedName>
        <fullName evidence="4">Transposase</fullName>
    </recommendedName>
</protein>
<dbReference type="EMBL" id="JAFIRA010000008">
    <property type="protein sequence ID" value="MCJ2542273.1"/>
    <property type="molecule type" value="Genomic_DNA"/>
</dbReference>
<keyword evidence="3" id="KW-1185">Reference proteome</keyword>
<gene>
    <name evidence="2" type="ORF">JX360_05030</name>
</gene>
<name>A0ABT0C928_THEVL</name>
<accession>A0ABT0C928</accession>
<comment type="caution">
    <text evidence="2">The sequence shown here is derived from an EMBL/GenBank/DDBJ whole genome shotgun (WGS) entry which is preliminary data.</text>
</comment>
<organism evidence="2 3">
    <name type="scientific">Thermostichus vulcanus str. 'Rupite'</name>
    <dbReference type="NCBI Taxonomy" id="2813851"/>
    <lineage>
        <taxon>Bacteria</taxon>
        <taxon>Bacillati</taxon>
        <taxon>Cyanobacteriota</taxon>
        <taxon>Cyanophyceae</taxon>
        <taxon>Thermostichales</taxon>
        <taxon>Thermostichaceae</taxon>
        <taxon>Thermostichus</taxon>
    </lineage>
</organism>
<evidence type="ECO:0008006" key="4">
    <source>
        <dbReference type="Google" id="ProtNLM"/>
    </source>
</evidence>
<feature type="region of interest" description="Disordered" evidence="1">
    <location>
        <begin position="114"/>
        <end position="135"/>
    </location>
</feature>
<sequence>MEALLQAFADACNFANQSVKASVTSKTTIQSLVYQELRERFGLSANQAVRVCARVGANRKTSKLKGKPIKTFRPTSADYDARIFAFREKDWTVSLTLLGCREHIKLKQGNYQMGKLKGRKPTSAQLCKHRDGSYP</sequence>
<evidence type="ECO:0000313" key="2">
    <source>
        <dbReference type="EMBL" id="MCJ2542273.1"/>
    </source>
</evidence>
<evidence type="ECO:0000313" key="3">
    <source>
        <dbReference type="Proteomes" id="UP000830835"/>
    </source>
</evidence>
<proteinExistence type="predicted"/>